<dbReference type="InterPro" id="IPR000172">
    <property type="entry name" value="GMC_OxRdtase_N"/>
</dbReference>
<evidence type="ECO:0000256" key="3">
    <source>
        <dbReference type="SAM" id="Phobius"/>
    </source>
</evidence>
<organism evidence="5 6">
    <name type="scientific">Caligus rogercresseyi</name>
    <name type="common">Sea louse</name>
    <dbReference type="NCBI Taxonomy" id="217165"/>
    <lineage>
        <taxon>Eukaryota</taxon>
        <taxon>Metazoa</taxon>
        <taxon>Ecdysozoa</taxon>
        <taxon>Arthropoda</taxon>
        <taxon>Crustacea</taxon>
        <taxon>Multicrustacea</taxon>
        <taxon>Hexanauplia</taxon>
        <taxon>Copepoda</taxon>
        <taxon>Siphonostomatoida</taxon>
        <taxon>Caligidae</taxon>
        <taxon>Caligus</taxon>
    </lineage>
</organism>
<dbReference type="SUPFAM" id="SSF51905">
    <property type="entry name" value="FAD/NAD(P)-binding domain"/>
    <property type="match status" value="1"/>
</dbReference>
<dbReference type="PANTHER" id="PTHR11552:SF227">
    <property type="entry name" value="GLUCOSE DEHYDROGENASE [FAD, QUINONE]-LIKE PROTEIN"/>
    <property type="match status" value="1"/>
</dbReference>
<keyword evidence="3" id="KW-0472">Membrane</keyword>
<reference evidence="6" key="1">
    <citation type="submission" date="2021-01" db="EMBL/GenBank/DDBJ databases">
        <title>Caligus Genome Assembly.</title>
        <authorList>
            <person name="Gallardo-Escarate C."/>
        </authorList>
    </citation>
    <scope>NUCLEOTIDE SEQUENCE [LARGE SCALE GENOMIC DNA]</scope>
</reference>
<dbReference type="GO" id="GO:0050660">
    <property type="term" value="F:flavin adenine dinucleotide binding"/>
    <property type="evidence" value="ECO:0007669"/>
    <property type="project" value="InterPro"/>
</dbReference>
<keyword evidence="6" id="KW-1185">Reference proteome</keyword>
<protein>
    <recommendedName>
        <fullName evidence="4">Glucose-methanol-choline oxidoreductase N-terminal domain-containing protein</fullName>
    </recommendedName>
</protein>
<dbReference type="InterPro" id="IPR012132">
    <property type="entry name" value="GMC_OxRdtase"/>
</dbReference>
<dbReference type="GO" id="GO:0016614">
    <property type="term" value="F:oxidoreductase activity, acting on CH-OH group of donors"/>
    <property type="evidence" value="ECO:0007669"/>
    <property type="project" value="InterPro"/>
</dbReference>
<accession>A0A7T8GRS6</accession>
<name>A0A7T8GRS6_CALRO</name>
<dbReference type="EMBL" id="CP045905">
    <property type="protein sequence ID" value="QQP36575.1"/>
    <property type="molecule type" value="Genomic_DNA"/>
</dbReference>
<feature type="transmembrane region" description="Helical" evidence="3">
    <location>
        <begin position="6"/>
        <end position="26"/>
    </location>
</feature>
<comment type="similarity">
    <text evidence="1 2">Belongs to the GMC oxidoreductase family.</text>
</comment>
<gene>
    <name evidence="5" type="ORF">FKW44_021722</name>
</gene>
<proteinExistence type="inferred from homology"/>
<evidence type="ECO:0000256" key="1">
    <source>
        <dbReference type="ARBA" id="ARBA00010790"/>
    </source>
</evidence>
<keyword evidence="2" id="KW-0285">Flavoprotein</keyword>
<keyword evidence="3" id="KW-0812">Transmembrane</keyword>
<evidence type="ECO:0000259" key="4">
    <source>
        <dbReference type="PROSITE" id="PS00623"/>
    </source>
</evidence>
<keyword evidence="3" id="KW-1133">Transmembrane helix</keyword>
<dbReference type="OrthoDB" id="269227at2759"/>
<dbReference type="PANTHER" id="PTHR11552">
    <property type="entry name" value="GLUCOSE-METHANOL-CHOLINE GMC OXIDOREDUCTASE"/>
    <property type="match status" value="1"/>
</dbReference>
<dbReference type="PROSITE" id="PS00623">
    <property type="entry name" value="GMC_OXRED_1"/>
    <property type="match status" value="1"/>
</dbReference>
<dbReference type="Proteomes" id="UP000595437">
    <property type="component" value="Chromosome 16"/>
</dbReference>
<evidence type="ECO:0000313" key="6">
    <source>
        <dbReference type="Proteomes" id="UP000595437"/>
    </source>
</evidence>
<keyword evidence="2" id="KW-0274">FAD</keyword>
<feature type="domain" description="Glucose-methanol-choline oxidoreductase N-terminal" evidence="4">
    <location>
        <begin position="127"/>
        <end position="150"/>
    </location>
</feature>
<dbReference type="Pfam" id="PF00732">
    <property type="entry name" value="GMC_oxred_N"/>
    <property type="match status" value="1"/>
</dbReference>
<dbReference type="InterPro" id="IPR036188">
    <property type="entry name" value="FAD/NAD-bd_sf"/>
</dbReference>
<dbReference type="AlphaFoldDB" id="A0A7T8GRS6"/>
<evidence type="ECO:0000256" key="2">
    <source>
        <dbReference type="RuleBase" id="RU003968"/>
    </source>
</evidence>
<sequence length="184" mass="20724">MTFAEIAVVGTSLWFFPALLGALTIYHSVLSDPEKHPDDRRTLYKHYDFVIVGGGSAGSVLANRLSEIGNWRILLLEAGGDETEISDVPALAAFLQLGRMDWQYKTQPQPGRACEGHVNGQCNWPRGRVIGGSSVLNYMVYVRGNRRDYDQWARDGNPGWEYDNVLHYFKKSEDNRNPYLAATK</sequence>
<evidence type="ECO:0000313" key="5">
    <source>
        <dbReference type="EMBL" id="QQP36575.1"/>
    </source>
</evidence>
<dbReference type="Gene3D" id="3.50.50.60">
    <property type="entry name" value="FAD/NAD(P)-binding domain"/>
    <property type="match status" value="1"/>
</dbReference>